<accession>A0A9P8ICR8</accession>
<evidence type="ECO:0000256" key="1">
    <source>
        <dbReference type="ARBA" id="ARBA00001936"/>
    </source>
</evidence>
<keyword evidence="16" id="KW-1185">Reference proteome</keyword>
<dbReference type="GO" id="GO:0046872">
    <property type="term" value="F:metal ion binding"/>
    <property type="evidence" value="ECO:0007669"/>
    <property type="project" value="UniProtKB-KW"/>
</dbReference>
<dbReference type="PANTHER" id="PTHR11183">
    <property type="entry name" value="GLYCOGENIN SUBFAMILY MEMBER"/>
    <property type="match status" value="1"/>
</dbReference>
<feature type="region of interest" description="Disordered" evidence="14">
    <location>
        <begin position="398"/>
        <end position="456"/>
    </location>
</feature>
<feature type="region of interest" description="Disordered" evidence="14">
    <location>
        <begin position="588"/>
        <end position="623"/>
    </location>
</feature>
<comment type="cofactor">
    <cofactor evidence="1">
        <name>Mn(2+)</name>
        <dbReference type="ChEBI" id="CHEBI:29035"/>
    </cofactor>
</comment>
<keyword evidence="7" id="KW-0325">Glycoprotein</keyword>
<evidence type="ECO:0000256" key="12">
    <source>
        <dbReference type="ARBA" id="ARBA00052293"/>
    </source>
</evidence>
<evidence type="ECO:0000256" key="11">
    <source>
        <dbReference type="ARBA" id="ARBA00050886"/>
    </source>
</evidence>
<evidence type="ECO:0000256" key="8">
    <source>
        <dbReference type="ARBA" id="ARBA00023211"/>
    </source>
</evidence>
<evidence type="ECO:0000256" key="7">
    <source>
        <dbReference type="ARBA" id="ARBA00023180"/>
    </source>
</evidence>
<dbReference type="CDD" id="cd02537">
    <property type="entry name" value="GT8_Glycogenin"/>
    <property type="match status" value="1"/>
</dbReference>
<evidence type="ECO:0000256" key="5">
    <source>
        <dbReference type="ARBA" id="ARBA00022723"/>
    </source>
</evidence>
<comment type="catalytic activity">
    <reaction evidence="12">
        <text>L-tyrosyl-[glycogenin] + UDP-alpha-D-glucose = alpha-D-glucosyl-L-tyrosyl-[glycogenin] + UDP + H(+)</text>
        <dbReference type="Rhea" id="RHEA:23360"/>
        <dbReference type="Rhea" id="RHEA-COMP:14604"/>
        <dbReference type="Rhea" id="RHEA-COMP:14605"/>
        <dbReference type="ChEBI" id="CHEBI:15378"/>
        <dbReference type="ChEBI" id="CHEBI:46858"/>
        <dbReference type="ChEBI" id="CHEBI:58223"/>
        <dbReference type="ChEBI" id="CHEBI:58885"/>
        <dbReference type="ChEBI" id="CHEBI:140573"/>
        <dbReference type="EC" id="2.4.1.186"/>
    </reaction>
</comment>
<evidence type="ECO:0000256" key="4">
    <source>
        <dbReference type="ARBA" id="ARBA00022679"/>
    </source>
</evidence>
<keyword evidence="4" id="KW-0808">Transferase</keyword>
<evidence type="ECO:0000256" key="9">
    <source>
        <dbReference type="ARBA" id="ARBA00038162"/>
    </source>
</evidence>
<dbReference type="GO" id="GO:0005978">
    <property type="term" value="P:glycogen biosynthetic process"/>
    <property type="evidence" value="ECO:0007669"/>
    <property type="project" value="UniProtKB-KW"/>
</dbReference>
<reference evidence="15" key="1">
    <citation type="submission" date="2021-03" db="EMBL/GenBank/DDBJ databases">
        <title>Comparative genomics and phylogenomic investigation of the class Geoglossomycetes provide insights into ecological specialization and systematics.</title>
        <authorList>
            <person name="Melie T."/>
            <person name="Pirro S."/>
            <person name="Miller A.N."/>
            <person name="Quandt A."/>
        </authorList>
    </citation>
    <scope>NUCLEOTIDE SEQUENCE</scope>
    <source>
        <strain evidence="15">CAQ_001_2017</strain>
    </source>
</reference>
<dbReference type="InterPro" id="IPR002495">
    <property type="entry name" value="Glyco_trans_8"/>
</dbReference>
<dbReference type="AlphaFoldDB" id="A0A9P8ICR8"/>
<dbReference type="GO" id="GO:0005737">
    <property type="term" value="C:cytoplasm"/>
    <property type="evidence" value="ECO:0007669"/>
    <property type="project" value="UniProtKB-SubCell"/>
</dbReference>
<evidence type="ECO:0000256" key="10">
    <source>
        <dbReference type="ARBA" id="ARBA00038934"/>
    </source>
</evidence>
<dbReference type="EMBL" id="JAGHQM010002090">
    <property type="protein sequence ID" value="KAH0551357.1"/>
    <property type="molecule type" value="Genomic_DNA"/>
</dbReference>
<evidence type="ECO:0000313" key="16">
    <source>
        <dbReference type="Proteomes" id="UP000750711"/>
    </source>
</evidence>
<keyword evidence="5" id="KW-0479">Metal-binding</keyword>
<comment type="caution">
    <text evidence="15">The sequence shown here is derived from an EMBL/GenBank/DDBJ whole genome shotgun (WGS) entry which is preliminary data.</text>
</comment>
<evidence type="ECO:0000256" key="2">
    <source>
        <dbReference type="ARBA" id="ARBA00004496"/>
    </source>
</evidence>
<organism evidence="15 16">
    <name type="scientific">Trichoglossum hirsutum</name>
    <dbReference type="NCBI Taxonomy" id="265104"/>
    <lineage>
        <taxon>Eukaryota</taxon>
        <taxon>Fungi</taxon>
        <taxon>Dikarya</taxon>
        <taxon>Ascomycota</taxon>
        <taxon>Pezizomycotina</taxon>
        <taxon>Geoglossomycetes</taxon>
        <taxon>Geoglossales</taxon>
        <taxon>Geoglossaceae</taxon>
        <taxon>Trichoglossum</taxon>
    </lineage>
</organism>
<dbReference type="Pfam" id="PF01501">
    <property type="entry name" value="Glyco_transf_8"/>
    <property type="match status" value="1"/>
</dbReference>
<dbReference type="GO" id="GO:0008466">
    <property type="term" value="F:glycogenin glucosyltransferase activity"/>
    <property type="evidence" value="ECO:0007669"/>
    <property type="project" value="UniProtKB-EC"/>
</dbReference>
<gene>
    <name evidence="15" type="ORF">GP486_007428</name>
</gene>
<protein>
    <recommendedName>
        <fullName evidence="10">glycogenin glucosyltransferase</fullName>
        <ecNumber evidence="10">2.4.1.186</ecNumber>
    </recommendedName>
</protein>
<proteinExistence type="inferred from homology"/>
<evidence type="ECO:0000256" key="6">
    <source>
        <dbReference type="ARBA" id="ARBA00023056"/>
    </source>
</evidence>
<dbReference type="InterPro" id="IPR029044">
    <property type="entry name" value="Nucleotide-diphossugar_trans"/>
</dbReference>
<keyword evidence="8" id="KW-0464">Manganese</keyword>
<dbReference type="InterPro" id="IPR050587">
    <property type="entry name" value="GNT1/Glycosyltrans_8"/>
</dbReference>
<comment type="function">
    <text evidence="13">Self-glucosylating initiator of glycogen synthesis. It catalyzes the formation of a short alpha (1,4)-glucosyl chain covalently attached via a glucose 1-O-tyrosyl linkage to internal tyrosine residues and these chains act as primers for the elongation reaction catalyzed by glycogen synthase.</text>
</comment>
<feature type="compositionally biased region" description="Basic and acidic residues" evidence="14">
    <location>
        <begin position="597"/>
        <end position="616"/>
    </location>
</feature>
<evidence type="ECO:0000256" key="14">
    <source>
        <dbReference type="SAM" id="MobiDB-lite"/>
    </source>
</evidence>
<dbReference type="SUPFAM" id="SSF53448">
    <property type="entry name" value="Nucleotide-diphospho-sugar transferases"/>
    <property type="match status" value="1"/>
</dbReference>
<evidence type="ECO:0000256" key="3">
    <source>
        <dbReference type="ARBA" id="ARBA00022490"/>
    </source>
</evidence>
<feature type="region of interest" description="Disordered" evidence="14">
    <location>
        <begin position="494"/>
        <end position="533"/>
    </location>
</feature>
<keyword evidence="6" id="KW-0320">Glycogen biosynthesis</keyword>
<feature type="region of interest" description="Disordered" evidence="14">
    <location>
        <begin position="301"/>
        <end position="344"/>
    </location>
</feature>
<dbReference type="Proteomes" id="UP000750711">
    <property type="component" value="Unassembled WGS sequence"/>
</dbReference>
<feature type="region of interest" description="Disordered" evidence="14">
    <location>
        <begin position="199"/>
        <end position="276"/>
    </location>
</feature>
<dbReference type="Gene3D" id="3.90.550.10">
    <property type="entry name" value="Spore Coat Polysaccharide Biosynthesis Protein SpsA, Chain A"/>
    <property type="match status" value="1"/>
</dbReference>
<comment type="subcellular location">
    <subcellularLocation>
        <location evidence="2">Cytoplasm</location>
    </subcellularLocation>
</comment>
<feature type="compositionally biased region" description="Basic and acidic residues" evidence="14">
    <location>
        <begin position="207"/>
        <end position="253"/>
    </location>
</feature>
<dbReference type="FunFam" id="3.90.550.10:FF:000092">
    <property type="entry name" value="Glycogenin 2"/>
    <property type="match status" value="1"/>
</dbReference>
<sequence>MFTKINIWRLLQFRKIVYVDADSIAIRAPDELFDLDVDFAAAPDIGWPDCFNSGVMVLKPNLGDFHSLLALAQRGISFDGADQGLLNTHFRNWQRISFTYNVTPSGNYQHLPAFRHFGSSMSMVHFIGPEKPWSRGRDKGGDVSGTYNELVGRWWSVYDHHYRTPAADYYAGQAPASAPAPSLTVQQYVKGETTGVSYRLSSVETQPKTREHMETKQPEMSEVPERPERPGRPERSERPRRPEKPVRQKKPEESGEAGKPVEPVESVRLEGVEEPPAVVKEPLHVEIGHLQPDRTQVLAAPVSTEQTHHQEGHPPEGLTFSPPKHDWDPARFPPPPQSKPEAVNFPFPVYTMSQDRDLFVAPPRGPPPKDLWYKIPEQAPADEPLKPLFPWETTAPVPTRIFPEDVPPPTDSELDVPALSTADDGTTTDEGPDIPTDLPADQITVSPTSPAFVPTTEPWETYTRSNAWDEIPDIDRYITSFQQARHGKVQVLIGDPAPDTDAAKRGRRRSNLITDFPSEIERPSLPVTPAPIRRPSFWSAERNEEGELPSAEGVPKQEDWVSHGGFWLLLLSISWAMLIVLLPDAVGPNSQARGSHKKDLGGATEDTRDTGRGRRGEKSRKNHTKSYPAWLVGKVATDEQETGLGGGGRVWY</sequence>
<comment type="similarity">
    <text evidence="9">Belongs to the glycosyltransferase 8 family. Glycogenin subfamily.</text>
</comment>
<evidence type="ECO:0000313" key="15">
    <source>
        <dbReference type="EMBL" id="KAH0551357.1"/>
    </source>
</evidence>
<name>A0A9P8ICR8_9PEZI</name>
<dbReference type="EC" id="2.4.1.186" evidence="10"/>
<comment type="catalytic activity">
    <reaction evidence="11">
        <text>[1,4-alpha-D-glucosyl](n)-L-tyrosyl-[glycogenin] + UDP-alpha-D-glucose = [1,4-alpha-D-glucosyl](n+1)-L-tyrosyl-[glycogenin] + UDP + H(+)</text>
        <dbReference type="Rhea" id="RHEA:56560"/>
        <dbReference type="Rhea" id="RHEA-COMP:14606"/>
        <dbReference type="Rhea" id="RHEA-COMP:14607"/>
        <dbReference type="ChEBI" id="CHEBI:15378"/>
        <dbReference type="ChEBI" id="CHEBI:58223"/>
        <dbReference type="ChEBI" id="CHEBI:58885"/>
        <dbReference type="ChEBI" id="CHEBI:140574"/>
        <dbReference type="EC" id="2.4.1.186"/>
    </reaction>
</comment>
<evidence type="ECO:0000256" key="13">
    <source>
        <dbReference type="ARBA" id="ARBA00057883"/>
    </source>
</evidence>
<keyword evidence="3" id="KW-0963">Cytoplasm</keyword>